<dbReference type="Proteomes" id="UP001327560">
    <property type="component" value="Chromosome 2"/>
</dbReference>
<evidence type="ECO:0000259" key="6">
    <source>
        <dbReference type="PROSITE" id="PS50966"/>
    </source>
</evidence>
<reference evidence="7 8" key="1">
    <citation type="submission" date="2023-10" db="EMBL/GenBank/DDBJ databases">
        <title>Chromosome-scale genome assembly provides insights into flower coloration mechanisms of Canna indica.</title>
        <authorList>
            <person name="Li C."/>
        </authorList>
    </citation>
    <scope>NUCLEOTIDE SEQUENCE [LARGE SCALE GENOMIC DNA]</scope>
    <source>
        <tissue evidence="7">Flower</tissue>
    </source>
</reference>
<dbReference type="InterPro" id="IPR006564">
    <property type="entry name" value="Znf_PMZ"/>
</dbReference>
<evidence type="ECO:0000256" key="1">
    <source>
        <dbReference type="ARBA" id="ARBA00022723"/>
    </source>
</evidence>
<organism evidence="7 8">
    <name type="scientific">Canna indica</name>
    <name type="common">Indian-shot</name>
    <dbReference type="NCBI Taxonomy" id="4628"/>
    <lineage>
        <taxon>Eukaryota</taxon>
        <taxon>Viridiplantae</taxon>
        <taxon>Streptophyta</taxon>
        <taxon>Embryophyta</taxon>
        <taxon>Tracheophyta</taxon>
        <taxon>Spermatophyta</taxon>
        <taxon>Magnoliopsida</taxon>
        <taxon>Liliopsida</taxon>
        <taxon>Zingiberales</taxon>
        <taxon>Cannaceae</taxon>
        <taxon>Canna</taxon>
    </lineage>
</organism>
<dbReference type="EMBL" id="CP136891">
    <property type="protein sequence ID" value="WOK97486.1"/>
    <property type="molecule type" value="Genomic_DNA"/>
</dbReference>
<evidence type="ECO:0000256" key="3">
    <source>
        <dbReference type="ARBA" id="ARBA00022833"/>
    </source>
</evidence>
<evidence type="ECO:0000256" key="5">
    <source>
        <dbReference type="SAM" id="MobiDB-lite"/>
    </source>
</evidence>
<evidence type="ECO:0000313" key="8">
    <source>
        <dbReference type="Proteomes" id="UP001327560"/>
    </source>
</evidence>
<keyword evidence="1" id="KW-0479">Metal-binding</keyword>
<dbReference type="GO" id="GO:0008270">
    <property type="term" value="F:zinc ion binding"/>
    <property type="evidence" value="ECO:0007669"/>
    <property type="project" value="UniProtKB-KW"/>
</dbReference>
<sequence length="478" mass="55544">METPRNSNDDSSEDEEYCPIGESNDVLSSEFESLSDEEYVICRAIKKGKRKNVEIDDSESNENLGNIPVIVEERSNNNMTEEVLIAVQPTTLGMHLHDTIDQTNEGTSEYENTSDEVSTPASSEEGVLYTEDTDSRRKKVRQRVYNPNCELQDVVFEVGMKFESNTQFKQVVQNYSIVNDYNIKWSKSCPQRMEAKCTMGCPWRIYASWLKNEMTIMVKAYANEHNCSRNMRNRQATGLEYAIKQRVLVAEHQNCARHIYANWKKKHNGHVLKSCFWRIVRCTVESESKRALNELAAISRRAYEDFNAIGVQKFCQAFISTQCKCEVVMNNICETFNGYILRARSKPLIDMLEDIRCMLMARMHAKKEIMSKSNDDICPSIRKKLEKNKTETNFCHVTPAGNMKFEVQELDRSYAVNLYNRTCSCRYWDICGIPYKHAISCISWLKEDPDQYVDNYYKRETYLKTYEFLIEPLTGKDT</sequence>
<evidence type="ECO:0000256" key="2">
    <source>
        <dbReference type="ARBA" id="ARBA00022771"/>
    </source>
</evidence>
<keyword evidence="8" id="KW-1185">Reference proteome</keyword>
<dbReference type="InterPro" id="IPR007527">
    <property type="entry name" value="Znf_SWIM"/>
</dbReference>
<dbReference type="InterPro" id="IPR004332">
    <property type="entry name" value="Transposase_MuDR"/>
</dbReference>
<feature type="domain" description="SWIM-type" evidence="6">
    <location>
        <begin position="414"/>
        <end position="446"/>
    </location>
</feature>
<gene>
    <name evidence="7" type="ORF">Cni_G06194</name>
</gene>
<dbReference type="PANTHER" id="PTHR31973:SF187">
    <property type="entry name" value="MUTATOR TRANSPOSASE MUDRA PROTEIN"/>
    <property type="match status" value="1"/>
</dbReference>
<dbReference type="SMART" id="SM00575">
    <property type="entry name" value="ZnF_PMZ"/>
    <property type="match status" value="1"/>
</dbReference>
<feature type="region of interest" description="Disordered" evidence="5">
    <location>
        <begin position="104"/>
        <end position="133"/>
    </location>
</feature>
<name>A0AAQ3JWH6_9LILI</name>
<feature type="compositionally biased region" description="Polar residues" evidence="5">
    <location>
        <begin position="104"/>
        <end position="122"/>
    </location>
</feature>
<evidence type="ECO:0000256" key="4">
    <source>
        <dbReference type="PROSITE-ProRule" id="PRU00325"/>
    </source>
</evidence>
<keyword evidence="3" id="KW-0862">Zinc</keyword>
<proteinExistence type="predicted"/>
<feature type="region of interest" description="Disordered" evidence="5">
    <location>
        <begin position="1"/>
        <end position="23"/>
    </location>
</feature>
<evidence type="ECO:0000313" key="7">
    <source>
        <dbReference type="EMBL" id="WOK97486.1"/>
    </source>
</evidence>
<dbReference type="PROSITE" id="PS50966">
    <property type="entry name" value="ZF_SWIM"/>
    <property type="match status" value="1"/>
</dbReference>
<protein>
    <recommendedName>
        <fullName evidence="6">SWIM-type domain-containing protein</fullName>
    </recommendedName>
</protein>
<accession>A0AAQ3JWH6</accession>
<dbReference type="PANTHER" id="PTHR31973">
    <property type="entry name" value="POLYPROTEIN, PUTATIVE-RELATED"/>
    <property type="match status" value="1"/>
</dbReference>
<dbReference type="AlphaFoldDB" id="A0AAQ3JWH6"/>
<dbReference type="Pfam" id="PF03108">
    <property type="entry name" value="DBD_Tnp_Mut"/>
    <property type="match status" value="1"/>
</dbReference>
<keyword evidence="2 4" id="KW-0863">Zinc-finger</keyword>
<dbReference type="Pfam" id="PF04434">
    <property type="entry name" value="SWIM"/>
    <property type="match status" value="1"/>
</dbReference>